<protein>
    <submittedName>
        <fullName evidence="3">Resolvase</fullName>
    </submittedName>
</protein>
<dbReference type="SUPFAM" id="SSF53041">
    <property type="entry name" value="Resolvase-like"/>
    <property type="match status" value="1"/>
</dbReference>
<proteinExistence type="predicted"/>
<dbReference type="Pfam" id="PF07508">
    <property type="entry name" value="Recombinase"/>
    <property type="match status" value="1"/>
</dbReference>
<dbReference type="RefSeq" id="WP_040122868.1">
    <property type="nucleotide sequence ID" value="NZ_CP020533.1"/>
</dbReference>
<evidence type="ECO:0000259" key="2">
    <source>
        <dbReference type="PROSITE" id="PS51737"/>
    </source>
</evidence>
<dbReference type="InterPro" id="IPR006119">
    <property type="entry name" value="Resolv_N"/>
</dbReference>
<sequence>MNKYHLYQRVSKQIQAEEGQGIQRQEQACEHWISDYNKRLLSEGKSAYSKGLIYEDRGKSAYTAANFKRGELGALINDIENGKIEKGDLIVIELIDRFSRANVDFVRGEFQRILDAGVKIAITKWNLVFEENMESVSSVTGRILLEIGMYLAYQESSQKSARIKASRKLLEDSGRKSIAKPPFWLARNLDLKSYTIIEENAEIIRKIFDLKLNLNYGPQKIIKSLGDLDIYRYSIDENGNLIKTTKNSPLNESSINAYFRNTNVIGKLKGKDYYPRIIDDRTFYAVQKRTRENTGGVGEIFRNIFVGVGKCGCLIRQENENGCGGLAKCGYIMAFSSRKVKNPTKGMYLKCNRKRKSTRCEAENINYYLAQNKIYNVLKSLKFDIEQSVDISHLEEKINAIDKSMSKIREYMTQYSDDEEWENQYNIKRIEREKIENEIKASKSRVTGKLSNLDIDFSEEKDRVLFNQFLKDNRITVYFTKEKMEIIIGSLNNFSIKCGYDDNEREIDQLVESISQQGFVGLEVRSRKSEGKELLRFNLPTVLDS</sequence>
<accession>A0A241NM17</accession>
<evidence type="ECO:0000259" key="1">
    <source>
        <dbReference type="PROSITE" id="PS51736"/>
    </source>
</evidence>
<dbReference type="InterPro" id="IPR038109">
    <property type="entry name" value="DNA_bind_recomb_sf"/>
</dbReference>
<dbReference type="GO" id="GO:0000150">
    <property type="term" value="F:DNA strand exchange activity"/>
    <property type="evidence" value="ECO:0007669"/>
    <property type="project" value="InterPro"/>
</dbReference>
<dbReference type="SMART" id="SM00857">
    <property type="entry name" value="Resolvase"/>
    <property type="match status" value="1"/>
</dbReference>
<dbReference type="AlphaFoldDB" id="A0A241NM17"/>
<dbReference type="CDD" id="cd00338">
    <property type="entry name" value="Ser_Recombinase"/>
    <property type="match status" value="1"/>
</dbReference>
<dbReference type="Gene3D" id="3.90.1750.20">
    <property type="entry name" value="Putative Large Serine Recombinase, Chain B, Domain 2"/>
    <property type="match status" value="1"/>
</dbReference>
<gene>
    <name evidence="3" type="ORF">EAY07_09605</name>
</gene>
<dbReference type="PROSITE" id="PS51736">
    <property type="entry name" value="RECOMBINASES_3"/>
    <property type="match status" value="1"/>
</dbReference>
<dbReference type="EMBL" id="RDOM01000022">
    <property type="protein sequence ID" value="MBF4272297.1"/>
    <property type="molecule type" value="Genomic_DNA"/>
</dbReference>
<dbReference type="Gene3D" id="3.40.50.1390">
    <property type="entry name" value="Resolvase, N-terminal catalytic domain"/>
    <property type="match status" value="1"/>
</dbReference>
<dbReference type="Proteomes" id="UP000722957">
    <property type="component" value="Unassembled WGS sequence"/>
</dbReference>
<name>A0A241NM17_VIBAN</name>
<dbReference type="InterPro" id="IPR011109">
    <property type="entry name" value="DNA_bind_recombinase_dom"/>
</dbReference>
<reference evidence="3 4" key="1">
    <citation type="journal article" date="2021" name="PeerJ">
        <title>Analysis of 44 Vibrio anguillarum genomes reveals high genetic diversity.</title>
        <authorList>
            <person name="Hansen M.J."/>
            <person name="Dalsgaard I."/>
        </authorList>
    </citation>
    <scope>NUCLEOTIDE SEQUENCE [LARGE SCALE GENOMIC DNA]</scope>
    <source>
        <strain evidence="3 4">17-16730-2A</strain>
    </source>
</reference>
<feature type="domain" description="Recombinase" evidence="2">
    <location>
        <begin position="182"/>
        <end position="296"/>
    </location>
</feature>
<dbReference type="KEGG" id="vau:VANGNB10_cII0660c"/>
<dbReference type="PROSITE" id="PS51737">
    <property type="entry name" value="RECOMBINASE_DNA_BIND"/>
    <property type="match status" value="1"/>
</dbReference>
<evidence type="ECO:0000313" key="4">
    <source>
        <dbReference type="Proteomes" id="UP000722957"/>
    </source>
</evidence>
<feature type="domain" description="Resolvase/invertase-type recombinase catalytic" evidence="1">
    <location>
        <begin position="3"/>
        <end position="174"/>
    </location>
</feature>
<evidence type="ECO:0000313" key="3">
    <source>
        <dbReference type="EMBL" id="MBF4272297.1"/>
    </source>
</evidence>
<dbReference type="GO" id="GO:0003677">
    <property type="term" value="F:DNA binding"/>
    <property type="evidence" value="ECO:0007669"/>
    <property type="project" value="InterPro"/>
</dbReference>
<comment type="caution">
    <text evidence="3">The sequence shown here is derived from an EMBL/GenBank/DDBJ whole genome shotgun (WGS) entry which is preliminary data.</text>
</comment>
<dbReference type="Pfam" id="PF00239">
    <property type="entry name" value="Resolvase"/>
    <property type="match status" value="1"/>
</dbReference>
<dbReference type="InterPro" id="IPR036162">
    <property type="entry name" value="Resolvase-like_N_sf"/>
</dbReference>
<organism evidence="3 4">
    <name type="scientific">Vibrio anguillarum</name>
    <name type="common">Listonella anguillarum</name>
    <dbReference type="NCBI Taxonomy" id="55601"/>
    <lineage>
        <taxon>Bacteria</taxon>
        <taxon>Pseudomonadati</taxon>
        <taxon>Pseudomonadota</taxon>
        <taxon>Gammaproteobacteria</taxon>
        <taxon>Vibrionales</taxon>
        <taxon>Vibrionaceae</taxon>
        <taxon>Vibrio</taxon>
    </lineage>
</organism>